<reference evidence="2 3" key="1">
    <citation type="journal article" date="2019" name="Sci. Rep.">
        <title>Sulfobacillus thermotolerans: new insights into resistance and metabolic capacities of acidophilic chemolithotrophs.</title>
        <authorList>
            <person name="Panyushkina A.E."/>
            <person name="Babenko V.V."/>
            <person name="Nikitina A.S."/>
            <person name="Selezneva O.V."/>
            <person name="Tsaplina I.A."/>
            <person name="Letarova M.A."/>
            <person name="Kostryukova E.S."/>
            <person name="Letarov A.V."/>
        </authorList>
    </citation>
    <scope>NUCLEOTIDE SEQUENCE [LARGE SCALE GENOMIC DNA]</scope>
    <source>
        <strain evidence="2 3">Kr1</strain>
    </source>
</reference>
<evidence type="ECO:0000313" key="2">
    <source>
        <dbReference type="EMBL" id="AUW94861.1"/>
    </source>
</evidence>
<dbReference type="Pfam" id="PF00753">
    <property type="entry name" value="Lactamase_B"/>
    <property type="match status" value="1"/>
</dbReference>
<dbReference type="Proteomes" id="UP000325292">
    <property type="component" value="Chromosome"/>
</dbReference>
<dbReference type="SMART" id="SM00849">
    <property type="entry name" value="Lactamase_B"/>
    <property type="match status" value="1"/>
</dbReference>
<dbReference type="SUPFAM" id="SSF56281">
    <property type="entry name" value="Metallo-hydrolase/oxidoreductase"/>
    <property type="match status" value="1"/>
</dbReference>
<dbReference type="InterPro" id="IPR036388">
    <property type="entry name" value="WH-like_DNA-bd_sf"/>
</dbReference>
<protein>
    <recommendedName>
        <fullName evidence="1">Metallo-beta-lactamase domain-containing protein</fullName>
    </recommendedName>
</protein>
<dbReference type="InterPro" id="IPR036866">
    <property type="entry name" value="RibonucZ/Hydroxyglut_hydro"/>
</dbReference>
<dbReference type="Gene3D" id="3.60.15.10">
    <property type="entry name" value="Ribonuclease Z/Hydroxyacylglutathione hydrolase-like"/>
    <property type="match status" value="1"/>
</dbReference>
<feature type="domain" description="Metallo-beta-lactamase" evidence="1">
    <location>
        <begin position="27"/>
        <end position="196"/>
    </location>
</feature>
<accession>A0ABM6RUC3</accession>
<sequence>MESHLKPIVPNVWQTAVPSATIPPYQHTHCYWIQGRDGMLLVDTADGMPEGTRVLQSAWEELGKPDIQAVYMTHGHADHVGGAVWAVDTWDCDLWLHSADFFLLSTRLRALPKWREIVLQGGRLEIAPGVILVEAPGHTPGQVNVCVPAQGLLLAGDNLLGNSTSIIIPPHGHLRTYLETLDRLAALDLKLAAPAHGDLIENPHAYIAGYRTHRYQRLEQIVEFLREKPQSASELAERIYPEPLQKVGTLMVMAHLEYLAEDQKIRSVGEGRYALPSIEV</sequence>
<evidence type="ECO:0000313" key="3">
    <source>
        <dbReference type="Proteomes" id="UP000325292"/>
    </source>
</evidence>
<dbReference type="InterPro" id="IPR001279">
    <property type="entry name" value="Metallo-B-lactamas"/>
</dbReference>
<organism evidence="2 3">
    <name type="scientific">Sulfobacillus thermotolerans</name>
    <dbReference type="NCBI Taxonomy" id="338644"/>
    <lineage>
        <taxon>Bacteria</taxon>
        <taxon>Bacillati</taxon>
        <taxon>Bacillota</taxon>
        <taxon>Clostridia</taxon>
        <taxon>Eubacteriales</taxon>
        <taxon>Clostridiales Family XVII. Incertae Sedis</taxon>
        <taxon>Sulfobacillus</taxon>
    </lineage>
</organism>
<dbReference type="PANTHER" id="PTHR23131">
    <property type="entry name" value="ENDORIBONUCLEASE LACTB2"/>
    <property type="match status" value="1"/>
</dbReference>
<dbReference type="EMBL" id="CP019454">
    <property type="protein sequence ID" value="AUW94861.1"/>
    <property type="molecule type" value="Genomic_DNA"/>
</dbReference>
<keyword evidence="3" id="KW-1185">Reference proteome</keyword>
<proteinExistence type="predicted"/>
<evidence type="ECO:0000259" key="1">
    <source>
        <dbReference type="SMART" id="SM00849"/>
    </source>
</evidence>
<name>A0ABM6RUC3_9FIRM</name>
<dbReference type="Gene3D" id="1.10.10.10">
    <property type="entry name" value="Winged helix-like DNA-binding domain superfamily/Winged helix DNA-binding domain"/>
    <property type="match status" value="1"/>
</dbReference>
<dbReference type="InterPro" id="IPR050662">
    <property type="entry name" value="Sec-metab_biosynth-thioest"/>
</dbReference>
<gene>
    <name evidence="2" type="ORF">BXT84_13615</name>
</gene>